<dbReference type="AlphaFoldDB" id="A0A392TT15"/>
<keyword evidence="3" id="KW-1185">Reference proteome</keyword>
<feature type="non-terminal residue" evidence="2">
    <location>
        <position position="29"/>
    </location>
</feature>
<feature type="compositionally biased region" description="Basic residues" evidence="1">
    <location>
        <begin position="1"/>
        <end position="17"/>
    </location>
</feature>
<evidence type="ECO:0000313" key="3">
    <source>
        <dbReference type="Proteomes" id="UP000265520"/>
    </source>
</evidence>
<dbReference type="EMBL" id="LXQA010636184">
    <property type="protein sequence ID" value="MCI63390.1"/>
    <property type="molecule type" value="Genomic_DNA"/>
</dbReference>
<organism evidence="2 3">
    <name type="scientific">Trifolium medium</name>
    <dbReference type="NCBI Taxonomy" id="97028"/>
    <lineage>
        <taxon>Eukaryota</taxon>
        <taxon>Viridiplantae</taxon>
        <taxon>Streptophyta</taxon>
        <taxon>Embryophyta</taxon>
        <taxon>Tracheophyta</taxon>
        <taxon>Spermatophyta</taxon>
        <taxon>Magnoliopsida</taxon>
        <taxon>eudicotyledons</taxon>
        <taxon>Gunneridae</taxon>
        <taxon>Pentapetalae</taxon>
        <taxon>rosids</taxon>
        <taxon>fabids</taxon>
        <taxon>Fabales</taxon>
        <taxon>Fabaceae</taxon>
        <taxon>Papilionoideae</taxon>
        <taxon>50 kb inversion clade</taxon>
        <taxon>NPAAA clade</taxon>
        <taxon>Hologalegina</taxon>
        <taxon>IRL clade</taxon>
        <taxon>Trifolieae</taxon>
        <taxon>Trifolium</taxon>
    </lineage>
</organism>
<dbReference type="Proteomes" id="UP000265520">
    <property type="component" value="Unassembled WGS sequence"/>
</dbReference>
<feature type="region of interest" description="Disordered" evidence="1">
    <location>
        <begin position="1"/>
        <end position="29"/>
    </location>
</feature>
<evidence type="ECO:0000313" key="2">
    <source>
        <dbReference type="EMBL" id="MCI63390.1"/>
    </source>
</evidence>
<comment type="caution">
    <text evidence="2">The sequence shown here is derived from an EMBL/GenBank/DDBJ whole genome shotgun (WGS) entry which is preliminary data.</text>
</comment>
<accession>A0A392TT15</accession>
<reference evidence="2 3" key="1">
    <citation type="journal article" date="2018" name="Front. Plant Sci.">
        <title>Red Clover (Trifolium pratense) and Zigzag Clover (T. medium) - A Picture of Genomic Similarities and Differences.</title>
        <authorList>
            <person name="Dluhosova J."/>
            <person name="Istvanek J."/>
            <person name="Nedelnik J."/>
            <person name="Repkova J."/>
        </authorList>
    </citation>
    <scope>NUCLEOTIDE SEQUENCE [LARGE SCALE GENOMIC DNA]</scope>
    <source>
        <strain evidence="3">cv. 10/8</strain>
        <tissue evidence="2">Leaf</tissue>
    </source>
</reference>
<sequence length="29" mass="3148">MKKGSSKAYAHAKKKKREDKASTAKPSNA</sequence>
<evidence type="ECO:0000256" key="1">
    <source>
        <dbReference type="SAM" id="MobiDB-lite"/>
    </source>
</evidence>
<protein>
    <submittedName>
        <fullName evidence="2">Uncharacterized protein</fullName>
    </submittedName>
</protein>
<name>A0A392TT15_9FABA</name>
<proteinExistence type="predicted"/>